<dbReference type="Proteomes" id="UP000001396">
    <property type="component" value="Unassembled WGS sequence"/>
</dbReference>
<dbReference type="RefSeq" id="XP_020432407.1">
    <property type="nucleotide sequence ID" value="XM_020577959.1"/>
</dbReference>
<dbReference type="InterPro" id="IPR024084">
    <property type="entry name" value="IsoPropMal-DH-like_dom"/>
</dbReference>
<evidence type="ECO:0000313" key="4">
    <source>
        <dbReference type="EMBL" id="EFA80287.1"/>
    </source>
</evidence>
<proteinExistence type="inferred from homology"/>
<evidence type="ECO:0000256" key="2">
    <source>
        <dbReference type="ARBA" id="ARBA00022532"/>
    </source>
</evidence>
<dbReference type="PANTHER" id="PTHR11835:SF42">
    <property type="entry name" value="ISOCITRATE DEHYDROGENASE [NAD] SUBUNIT BETA, MITOCHONDRIAL"/>
    <property type="match status" value="1"/>
</dbReference>
<evidence type="ECO:0000259" key="3">
    <source>
        <dbReference type="SMART" id="SM01329"/>
    </source>
</evidence>
<dbReference type="InParanoid" id="D3BEF6"/>
<dbReference type="GO" id="GO:0004449">
    <property type="term" value="F:isocitrate dehydrogenase (NAD+) activity"/>
    <property type="evidence" value="ECO:0007669"/>
    <property type="project" value="TreeGrafter"/>
</dbReference>
<dbReference type="SUPFAM" id="SSF53659">
    <property type="entry name" value="Isocitrate/Isopropylmalate dehydrogenase-like"/>
    <property type="match status" value="1"/>
</dbReference>
<comment type="caution">
    <text evidence="4">The sequence shown here is derived from an EMBL/GenBank/DDBJ whole genome shotgun (WGS) entry which is preliminary data.</text>
</comment>
<dbReference type="AlphaFoldDB" id="D3BEF6"/>
<dbReference type="STRING" id="670386.D3BEF6"/>
<dbReference type="GeneID" id="31362596"/>
<dbReference type="Gene3D" id="3.40.718.10">
    <property type="entry name" value="Isopropylmalate Dehydrogenase"/>
    <property type="match status" value="1"/>
</dbReference>
<reference evidence="4 5" key="1">
    <citation type="journal article" date="2011" name="Genome Res.">
        <title>Phylogeny-wide analysis of social amoeba genomes highlights ancient origins for complex intercellular communication.</title>
        <authorList>
            <person name="Heidel A.J."/>
            <person name="Lawal H.M."/>
            <person name="Felder M."/>
            <person name="Schilde C."/>
            <person name="Helps N.R."/>
            <person name="Tunggal B."/>
            <person name="Rivero F."/>
            <person name="John U."/>
            <person name="Schleicher M."/>
            <person name="Eichinger L."/>
            <person name="Platzer M."/>
            <person name="Noegel A.A."/>
            <person name="Schaap P."/>
            <person name="Gloeckner G."/>
        </authorList>
    </citation>
    <scope>NUCLEOTIDE SEQUENCE [LARGE SCALE GENOMIC DNA]</scope>
    <source>
        <strain evidence="5">ATCC 26659 / Pp 5 / PN500</strain>
    </source>
</reference>
<dbReference type="PANTHER" id="PTHR11835">
    <property type="entry name" value="DECARBOXYLATING DEHYDROGENASES-ISOCITRATE, ISOPROPYLMALATE, TARTRATE"/>
    <property type="match status" value="1"/>
</dbReference>
<dbReference type="SMART" id="SM01329">
    <property type="entry name" value="Iso_dh"/>
    <property type="match status" value="1"/>
</dbReference>
<feature type="domain" description="Isopropylmalate dehydrogenase-like" evidence="3">
    <location>
        <begin position="33"/>
        <end position="200"/>
    </location>
</feature>
<comment type="similarity">
    <text evidence="1">Belongs to the isocitrate and isopropylmalate dehydrogenases family.</text>
</comment>
<keyword evidence="2" id="KW-0816">Tricarboxylic acid cycle</keyword>
<sequence>MLSRVSSLQRIASSNVGSIRNYLGYTSGTERRKVTVIPGDGIGPEITSSVMGVFQAAKVPIDWEVFDVSGGQPISQELVASISRNKVALKGPLYTAVLSGSQSRNMELRKALDLYAHVIPCKKIPGITVRHSDVPVDLVVIRENTQGEYSGLEQTLVPGVVQSLKIITKEASTRIARYAFEYAKAQGRKKVTCIHKANIQ</sequence>
<accession>D3BEF6</accession>
<evidence type="ECO:0000256" key="1">
    <source>
        <dbReference type="ARBA" id="ARBA00007769"/>
    </source>
</evidence>
<protein>
    <submittedName>
        <fullName evidence="4">Isocitrate dehydrogenase NAD</fullName>
    </submittedName>
</protein>
<dbReference type="GO" id="GO:0005739">
    <property type="term" value="C:mitochondrion"/>
    <property type="evidence" value="ECO:0007669"/>
    <property type="project" value="TreeGrafter"/>
</dbReference>
<dbReference type="GO" id="GO:0006099">
    <property type="term" value="P:tricarboxylic acid cycle"/>
    <property type="evidence" value="ECO:0007669"/>
    <property type="project" value="UniProtKB-KW"/>
</dbReference>
<dbReference type="Pfam" id="PF00180">
    <property type="entry name" value="Iso_dh"/>
    <property type="match status" value="1"/>
</dbReference>
<dbReference type="GO" id="GO:0006102">
    <property type="term" value="P:isocitrate metabolic process"/>
    <property type="evidence" value="ECO:0007669"/>
    <property type="project" value="TreeGrafter"/>
</dbReference>
<dbReference type="EMBL" id="ADBJ01000031">
    <property type="protein sequence ID" value="EFA80287.1"/>
    <property type="molecule type" value="Genomic_DNA"/>
</dbReference>
<keyword evidence="5" id="KW-1185">Reference proteome</keyword>
<name>D3BEF6_HETP5</name>
<organism evidence="4 5">
    <name type="scientific">Heterostelium pallidum (strain ATCC 26659 / Pp 5 / PN500)</name>
    <name type="common">Cellular slime mold</name>
    <name type="synonym">Polysphondylium pallidum</name>
    <dbReference type="NCBI Taxonomy" id="670386"/>
    <lineage>
        <taxon>Eukaryota</taxon>
        <taxon>Amoebozoa</taxon>
        <taxon>Evosea</taxon>
        <taxon>Eumycetozoa</taxon>
        <taxon>Dictyostelia</taxon>
        <taxon>Acytosteliales</taxon>
        <taxon>Acytosteliaceae</taxon>
        <taxon>Heterostelium</taxon>
    </lineage>
</organism>
<evidence type="ECO:0000313" key="5">
    <source>
        <dbReference type="Proteomes" id="UP000001396"/>
    </source>
</evidence>
<gene>
    <name evidence="4" type="primary">idhB</name>
    <name evidence="4" type="ORF">PPL_07115</name>
</gene>